<accession>A0A2A9MR06</accession>
<feature type="region of interest" description="Disordered" evidence="1">
    <location>
        <begin position="1553"/>
        <end position="1576"/>
    </location>
</feature>
<name>A0A2A9MR06_BESBE</name>
<feature type="compositionally biased region" description="Polar residues" evidence="1">
    <location>
        <begin position="1321"/>
        <end position="1332"/>
    </location>
</feature>
<dbReference type="RefSeq" id="XP_029222719.1">
    <property type="nucleotide sequence ID" value="XM_029359806.1"/>
</dbReference>
<evidence type="ECO:0000313" key="3">
    <source>
        <dbReference type="EMBL" id="PFH38710.1"/>
    </source>
</evidence>
<feature type="compositionally biased region" description="Basic and acidic residues" evidence="1">
    <location>
        <begin position="799"/>
        <end position="824"/>
    </location>
</feature>
<feature type="region of interest" description="Disordered" evidence="1">
    <location>
        <begin position="1"/>
        <end position="39"/>
    </location>
</feature>
<organism evidence="3 4">
    <name type="scientific">Besnoitia besnoiti</name>
    <name type="common">Apicomplexan protozoan</name>
    <dbReference type="NCBI Taxonomy" id="94643"/>
    <lineage>
        <taxon>Eukaryota</taxon>
        <taxon>Sar</taxon>
        <taxon>Alveolata</taxon>
        <taxon>Apicomplexa</taxon>
        <taxon>Conoidasida</taxon>
        <taxon>Coccidia</taxon>
        <taxon>Eucoccidiorida</taxon>
        <taxon>Eimeriorina</taxon>
        <taxon>Sarcocystidae</taxon>
        <taxon>Besnoitia</taxon>
    </lineage>
</organism>
<evidence type="ECO:0000313" key="4">
    <source>
        <dbReference type="Proteomes" id="UP000224006"/>
    </source>
</evidence>
<reference evidence="3 4" key="1">
    <citation type="submission" date="2017-09" db="EMBL/GenBank/DDBJ databases">
        <title>Genome sequencing of Besnoitia besnoiti strain Bb-Ger1.</title>
        <authorList>
            <person name="Schares G."/>
            <person name="Venepally P."/>
            <person name="Lorenzi H.A."/>
        </authorList>
    </citation>
    <scope>NUCLEOTIDE SEQUENCE [LARGE SCALE GENOMIC DNA]</scope>
    <source>
        <strain evidence="3 4">Bb-Ger1</strain>
    </source>
</reference>
<feature type="region of interest" description="Disordered" evidence="1">
    <location>
        <begin position="91"/>
        <end position="135"/>
    </location>
</feature>
<sequence length="1956" mass="215430">MEVAIHNSASFAGEPVEGCLENDSSSSENSHPVGVPVAAEGKRSQIKQEASVFHGSHVGHREQAIIDHGETIASSVSAHVLEKYLLRRPEQVHESGNESHHKRASERCREAREMPGNMSEGDPEATSVDPPEEKDTADAMLGTTRAVLELGKPALRLPFSDIVISLVSRTARKTFMPTSTSSLSSPASATNGSEDPLFEDFAPQSCISEVLARYGHWRRKTPVAFATIRAQLLRELETRIRLLTGISDDPFASVPRSQLSEDTTGSREEAKRLLIDNVDVQRLLGVYERLLQFDTSLLLPPSQWWRFQRGQGTEEHTALQLPFYPFSASLQRIPKIKGIAFLRPPLRHAQVQPHLKITIDVMHVCLTDHYLFGAEDVVAHEILRIYEIYCYLSKYQSGEQLTARLRSVIHYSEEVRQRLGVYTPMALHAIARGESPTEAMKQELLHAEHALRRWRESQPQQWETWVEHLKQRRSLRLQRDGQALLFRRYEAELESKWRDLLDVRKRHGFRQTDLAMELAFIQSSAEEDVATVQQEILAESEELFFYHLDTKFCEATTQRDLCPPTATASSLEHGRVRRGQTEWQFDLAELVEAISLKFEMQKRRRPGEPLRRLRLTHSSRYCYIDESLPPRAHIPLKVPSFSSSSHDLLPTSWDDRDVQESSASESSQQVSSTQKAEESGEERGEYRFGLLLAESLQDLSFELEVQHAGCVAPFRTAVSVPISPELSSYTRPPLAASVVESKDLFPSPAECHSRASHLSSPVTIYVDVPFSSVAESPPCEATAGTEQQSPQASKAPKLSFEEGTPRAYVDRKAFDERRAPESRARRAPGQVQRSSSEASRADLDLLTLSSVIGPASRRGSFRIQETQLRLAVPRWDGEMAEAARAEIEAVAAALAAELEQEAFQAAAVVTAAAEAARDMVPPEEPSKFLWFTWKHPPDTKIRMEGPADVNASPRAAAHAKAVFKRKPASRWKPEPDDLSAGKEHEASTPPDKVKLSSSSADPHGSPPQQETDKRKPRELAPASTPSELASAYTYPQTEDRRPFPPAFAVTAPHTTSPRESNSIIESQGHRTSSPSRDVVTESLVADLCTGSASLPRPRPVHSPVGADRLSLPPSKAHIAAYSVQGTPLPTPPSVVVPRPKPLSAGAERGGAADLGPWAGYEEARREPRAGSLQFASRGDQPSWAGTRGREAGLRRQKSEGDAMPPFPLPDWSEPSPKTGVLEQRARVPPPVAVPHKSSPSPLNHVSGVHQVPSQPRRLLSSTRMLTCSGKEAASASRLSLSRLFSRSSEPPGDSAGQSVAISAMHEGKRRRSRSRAKQQIPRRQSSLSSRTPQAELAVTVDPSALHRQMEITGAIEGGLKLRVTLEPVPPGEIATEALIEGYEALVLHLHQLRATTFGDPSYVIVYRHLPSKPRDLYDPNRAQERENASAAAAIAIAAAAPSEAACASVSPQRGGPFPEPRKAGLLRDKKRQEFLDTRLWRSRPLAACIRLLLLLQRSGGFTGAGVCAVAPLHAAAQAALVAPSVVQQLLEASDLDVPALDAEAVAALQHMQKQMRKESARRTKQRGRQEAGGQLFQDAVDDSTADELDDDEAAEDTYARFLRHVFSSVLPGRVSAVLRSGPPMDFQAVVREVVPQVNLHMLLQQIKVCCCAHRLLGFTKYVEAKGARRRATVIDQVDDRSIGIFVKTAYAEALQLSNPVVEVKYVNRTRNIATAVVTKAVSGENPIFNQLVHLRLPRVSEEPEAVADLMTQDSYLVLSVFDLHQRQAAPARRFLGSLTLPWSLLIGYGQTYPFWMPSEAQDRGSQEARGPRMSSAHGLDLSGSLFLLCRLVAPLLPPPEVATPGRLRCFERLAAFVSLFPLVEDRLLLSAHAGDRVWLTAQEQVDVACGESRGHALLLCCFFSAFDLLLHTNCTNYVARGVGSAGASLHIPAVACIPQAPTPRRKEQEKGRLMDQ</sequence>
<dbReference type="GO" id="GO:1904491">
    <property type="term" value="P:protein localization to ciliary transition zone"/>
    <property type="evidence" value="ECO:0007669"/>
    <property type="project" value="TreeGrafter"/>
</dbReference>
<dbReference type="PANTHER" id="PTHR20837">
    <property type="entry name" value="CENTROSOMAL PROTEIN-RELATED"/>
    <property type="match status" value="1"/>
</dbReference>
<dbReference type="GO" id="GO:0035869">
    <property type="term" value="C:ciliary transition zone"/>
    <property type="evidence" value="ECO:0007669"/>
    <property type="project" value="TreeGrafter"/>
</dbReference>
<feature type="compositionally biased region" description="Basic residues" evidence="1">
    <location>
        <begin position="1307"/>
        <end position="1316"/>
    </location>
</feature>
<dbReference type="GO" id="GO:1905515">
    <property type="term" value="P:non-motile cilium assembly"/>
    <property type="evidence" value="ECO:0007669"/>
    <property type="project" value="TreeGrafter"/>
</dbReference>
<feature type="compositionally biased region" description="Basic and acidic residues" evidence="1">
    <location>
        <begin position="91"/>
        <end position="113"/>
    </location>
</feature>
<proteinExistence type="predicted"/>
<feature type="compositionally biased region" description="Basic and acidic residues" evidence="1">
    <location>
        <begin position="1187"/>
        <end position="1200"/>
    </location>
</feature>
<gene>
    <name evidence="3" type="ORF">BESB_010520</name>
</gene>
<feature type="domain" description="C2" evidence="2">
    <location>
        <begin position="1664"/>
        <end position="1796"/>
    </location>
</feature>
<feature type="region of interest" description="Disordered" evidence="1">
    <location>
        <begin position="776"/>
        <end position="839"/>
    </location>
</feature>
<evidence type="ECO:0000259" key="2">
    <source>
        <dbReference type="PROSITE" id="PS50004"/>
    </source>
</evidence>
<feature type="region of interest" description="Disordered" evidence="1">
    <location>
        <begin position="942"/>
        <end position="1077"/>
    </location>
</feature>
<dbReference type="GeneID" id="40306114"/>
<dbReference type="VEuPathDB" id="ToxoDB:BESB_010520"/>
<feature type="region of interest" description="Disordered" evidence="1">
    <location>
        <begin position="1284"/>
        <end position="1335"/>
    </location>
</feature>
<dbReference type="KEGG" id="bbes:BESB_010520"/>
<protein>
    <recommendedName>
        <fullName evidence="2">C2 domain-containing protein</fullName>
    </recommendedName>
</protein>
<dbReference type="PANTHER" id="PTHR20837:SF0">
    <property type="entry name" value="COILED-COIL AND C2 DOMAIN-CONTAINING PROTEIN 2A"/>
    <property type="match status" value="1"/>
</dbReference>
<evidence type="ECO:0000256" key="1">
    <source>
        <dbReference type="SAM" id="MobiDB-lite"/>
    </source>
</evidence>
<feature type="region of interest" description="Disordered" evidence="1">
    <location>
        <begin position="652"/>
        <end position="683"/>
    </location>
</feature>
<feature type="compositionally biased region" description="Low complexity" evidence="1">
    <location>
        <begin position="660"/>
        <end position="672"/>
    </location>
</feature>
<feature type="region of interest" description="Disordered" evidence="1">
    <location>
        <begin position="1089"/>
        <end position="1111"/>
    </location>
</feature>
<keyword evidence="4" id="KW-1185">Reference proteome</keyword>
<dbReference type="InterPro" id="IPR000008">
    <property type="entry name" value="C2_dom"/>
</dbReference>
<feature type="region of interest" description="Disordered" evidence="1">
    <location>
        <begin position="1163"/>
        <end position="1217"/>
    </location>
</feature>
<feature type="compositionally biased region" description="Polar residues" evidence="1">
    <location>
        <begin position="1052"/>
        <end position="1075"/>
    </location>
</feature>
<dbReference type="EMBL" id="NWUJ01000001">
    <property type="protein sequence ID" value="PFH38710.1"/>
    <property type="molecule type" value="Genomic_DNA"/>
</dbReference>
<comment type="caution">
    <text evidence="3">The sequence shown here is derived from an EMBL/GenBank/DDBJ whole genome shotgun (WGS) entry which is preliminary data.</text>
</comment>
<feature type="compositionally biased region" description="Basic and acidic residues" evidence="1">
    <location>
        <begin position="971"/>
        <end position="994"/>
    </location>
</feature>
<dbReference type="PROSITE" id="PS50004">
    <property type="entry name" value="C2"/>
    <property type="match status" value="1"/>
</dbReference>
<feature type="region of interest" description="Disordered" evidence="1">
    <location>
        <begin position="1229"/>
        <end position="1258"/>
    </location>
</feature>
<dbReference type="OrthoDB" id="333561at2759"/>
<dbReference type="Proteomes" id="UP000224006">
    <property type="component" value="Chromosome I"/>
</dbReference>
<dbReference type="InterPro" id="IPR052434">
    <property type="entry name" value="Tectonic-like_complex_comp"/>
</dbReference>
<dbReference type="STRING" id="94643.A0A2A9MR06"/>